<evidence type="ECO:0000313" key="2">
    <source>
        <dbReference type="Proteomes" id="UP001177597"/>
    </source>
</evidence>
<reference evidence="1" key="1">
    <citation type="submission" date="2023-04" db="EMBL/GenBank/DDBJ databases">
        <title>Genome dynamics across the evolutionary transition to endosymbiosis.</title>
        <authorList>
            <person name="Siozios S."/>
            <person name="Nadal-Jimenez P."/>
            <person name="Azagi T."/>
            <person name="Sprong H."/>
            <person name="Frost C.L."/>
            <person name="Parratt S.R."/>
            <person name="Taylor G."/>
            <person name="Brettell L."/>
            <person name="Lew K.C."/>
            <person name="Croft L."/>
            <person name="King K.C."/>
            <person name="Brockhurst M.A."/>
            <person name="Hypsa V."/>
            <person name="Novakova E."/>
            <person name="Darby A.C."/>
            <person name="Hurst G.D.D."/>
        </authorList>
    </citation>
    <scope>NUCLEOTIDE SEQUENCE</scope>
    <source>
        <strain evidence="1">AIh</strain>
    </source>
</reference>
<proteinExistence type="predicted"/>
<dbReference type="Proteomes" id="UP001177597">
    <property type="component" value="Chromosome"/>
</dbReference>
<name>A0AA95GGN8_9GAMM</name>
<sequence>MSLKYLNSIDFDKQLTAFNAILKIEDDYFVFYLDDDEINTYEISSSACNTPEKLISWVFHLSEKRWMRTDLLNHFIRVASQHSNISLH</sequence>
<evidence type="ECO:0000313" key="1">
    <source>
        <dbReference type="EMBL" id="WGL95993.1"/>
    </source>
</evidence>
<dbReference type="RefSeq" id="WP_280629698.1">
    <property type="nucleotide sequence ID" value="NZ_CP123498.1"/>
</dbReference>
<accession>A0AA95GGN8</accession>
<gene>
    <name evidence="1" type="ORF">QE207_05245</name>
</gene>
<protein>
    <submittedName>
        <fullName evidence="1">Uncharacterized protein</fullName>
    </submittedName>
</protein>
<organism evidence="1 2">
    <name type="scientific">Arsenophonus nasoniae</name>
    <name type="common">son-killer infecting Nasonia vitripennis</name>
    <dbReference type="NCBI Taxonomy" id="638"/>
    <lineage>
        <taxon>Bacteria</taxon>
        <taxon>Pseudomonadati</taxon>
        <taxon>Pseudomonadota</taxon>
        <taxon>Gammaproteobacteria</taxon>
        <taxon>Enterobacterales</taxon>
        <taxon>Morganellaceae</taxon>
        <taxon>Arsenophonus</taxon>
    </lineage>
</organism>
<dbReference type="EMBL" id="CP123498">
    <property type="protein sequence ID" value="WGL95993.1"/>
    <property type="molecule type" value="Genomic_DNA"/>
</dbReference>
<dbReference type="AlphaFoldDB" id="A0AA95GGN8"/>